<dbReference type="EMBL" id="JAALFE010000001">
    <property type="protein sequence ID" value="NGQ89262.1"/>
    <property type="molecule type" value="Genomic_DNA"/>
</dbReference>
<reference evidence="2 3" key="1">
    <citation type="submission" date="2020-02" db="EMBL/GenBank/DDBJ databases">
        <title>Rhodobacter translucens sp. nov., a novel bacterium isolated from activated sludge.</title>
        <authorList>
            <person name="Liu J."/>
        </authorList>
    </citation>
    <scope>NUCLEOTIDE SEQUENCE [LARGE SCALE GENOMIC DNA]</scope>
    <source>
        <strain evidence="2 3">HX-7-19</strain>
    </source>
</reference>
<dbReference type="SUPFAM" id="SSF52309">
    <property type="entry name" value="N-(deoxy)ribosyltransferase-like"/>
    <property type="match status" value="1"/>
</dbReference>
<name>A0A6M1TTR6_9RHOB</name>
<dbReference type="Pfam" id="PF09152">
    <property type="entry name" value="DUF1937"/>
    <property type="match status" value="1"/>
</dbReference>
<keyword evidence="3" id="KW-1185">Reference proteome</keyword>
<comment type="caution">
    <text evidence="2">The sequence shown here is derived from an EMBL/GenBank/DDBJ whole genome shotgun (WGS) entry which is preliminary data.</text>
</comment>
<feature type="domain" description="DUF1937" evidence="1">
    <location>
        <begin position="43"/>
        <end position="167"/>
    </location>
</feature>
<dbReference type="RefSeq" id="WP_165046374.1">
    <property type="nucleotide sequence ID" value="NZ_JAALFE010000001.1"/>
</dbReference>
<evidence type="ECO:0000259" key="1">
    <source>
        <dbReference type="Pfam" id="PF09152"/>
    </source>
</evidence>
<gene>
    <name evidence="2" type="ORF">G5V65_00015</name>
</gene>
<organism evidence="2 3">
    <name type="scientific">Paragemmobacter kunshanensis</name>
    <dbReference type="NCBI Taxonomy" id="2583234"/>
    <lineage>
        <taxon>Bacteria</taxon>
        <taxon>Pseudomonadati</taxon>
        <taxon>Pseudomonadota</taxon>
        <taxon>Alphaproteobacteria</taxon>
        <taxon>Rhodobacterales</taxon>
        <taxon>Paracoccaceae</taxon>
        <taxon>Paragemmobacter</taxon>
    </lineage>
</organism>
<dbReference type="AlphaFoldDB" id="A0A6M1TTR6"/>
<proteinExistence type="predicted"/>
<accession>A0A6M1TTR6</accession>
<dbReference type="Proteomes" id="UP000474758">
    <property type="component" value="Unassembled WGS sequence"/>
</dbReference>
<evidence type="ECO:0000313" key="3">
    <source>
        <dbReference type="Proteomes" id="UP000474758"/>
    </source>
</evidence>
<sequence length="170" mass="18715">MPGTASPDWGRIFGPSRRLAWESRIWFGAGPSTVARFTDGGKPIYLATPYTSRVTGADGRWSYEASLHASAQAARELGRLARVQVTGISPIVQSAEMVHAEAFERQIDGLALDPLSRAFWLRWCVPLLNVCGAIVVPDIEGWRESAGVYSEVMWALRETNVPVFFYAGDI</sequence>
<protein>
    <submittedName>
        <fullName evidence="2">DUF1937 family protein</fullName>
    </submittedName>
</protein>
<dbReference type="Gene3D" id="3.40.50.10400">
    <property type="entry name" value="Hypothetical protein PA1492"/>
    <property type="match status" value="1"/>
</dbReference>
<evidence type="ECO:0000313" key="2">
    <source>
        <dbReference type="EMBL" id="NGQ89262.1"/>
    </source>
</evidence>
<dbReference type="InterPro" id="IPR015235">
    <property type="entry name" value="DUF1937"/>
</dbReference>